<sequence>MKSLNFEFLRPKWPELSGLGGFAEAYAHPDPVGAISKLRVFCEQVVDWIHHDQRLPKPFRANLNDLLHNQPFKDVVPEVVLSKLHALRMEGNNAAHGNKGDTTTALRLTREAFNVARWLHVSYAGGNVTDCPEYTEPPTGGVEGSKQRREKRAILERVAAQEAQLQKLLADLDNERSRAEQAESTAEERQAALEAALQATSALKSVDPMAFSEEETRKYLIDQMLADEGWDVGKGSTNTAEVVKEAPVKYQVGASGTGKADYVLDDDNGKPLGVIEAKKTAVDPQLGRKQAEQYADGLEKEHGQRPVIFYTNGYDQWIWNDAAGEPPRKIYGFYSKDSLQHLHFQRTAKKPVSEVSANPDIAGRMYQIEAVRRVVEQFAEKKRKALLVQATGTGKTRVAISLCDAMIKANWAKRILFLCDRRELRRQANNAFNEFLPSLPRTYVSGASAGNTKDRIFLSTYPAMMKVYQSFDVGFFDLIIADESHRSLYNRYRTIFEYFDSYQLGLTATPVDFVSRNTFKIFECDEGDPTSNYDYPTAVAQKHLVPFEVDTHTTPFLRSGIKYSKMTDEQKRQLEEDEVLPQAIEFEQGQVDKVVYNKDTNRHILRNLMDYGIRVGSRLGKTIIFARSIKHARLMEELFNEMYPQYGGKFCQTVVSDDPRAESMIDDFKGDGTNPDLTIAISVDMLDTGVDVPECVNLVFAKPVYSYVKFWQMIGRGTRLCPDLFGPDRSKSHFQIFDHWGNFERFEQDYKPAEPVRQKSLCERVFEARIQLAEAALEKQHNAGFEIATGLISKQVADLPTGSIPIKEKWKQVQSVSSDQTVRQFDAATKATLQQDIAPLMQWVDIAKHEEAYKFDRLIAQLQADLIRGGGKFSDMRDEVINLVSSLRINLSQVKLKLSVIERVKSDEFWDEVTVADLEEIRDQLRGIVQFRRKDEIPRLDPVVIDVKEDEADVERKKHKVRLDRLDDLDMVAYRNRVNNVLQAIIDQNETLRKIRLGQPVTEHDLEDLCSLVLTQEPGLDLHNLMDYFTQAESLDQAIRAIIGMDADVVQQRFTEFVQAHPNLASHQIKFLDLLQNHIAKFGSIKTDDLYEAPFTTLHSDSLDGLFDESLADELFDIIGSFQPQGREDKA</sequence>
<keyword evidence="3" id="KW-0067">ATP-binding</keyword>
<dbReference type="InterPro" id="IPR014001">
    <property type="entry name" value="Helicase_ATP-bd"/>
</dbReference>
<evidence type="ECO:0000313" key="3">
    <source>
        <dbReference type="EMBL" id="GAA4444202.1"/>
    </source>
</evidence>
<keyword evidence="3" id="KW-0378">Hydrolase</keyword>
<dbReference type="InterPro" id="IPR027417">
    <property type="entry name" value="P-loop_NTPase"/>
</dbReference>
<dbReference type="InterPro" id="IPR001650">
    <property type="entry name" value="Helicase_C-like"/>
</dbReference>
<dbReference type="EMBL" id="BAABGA010000006">
    <property type="protein sequence ID" value="GAA4444202.1"/>
    <property type="molecule type" value="Genomic_DNA"/>
</dbReference>
<name>A0ABP8M6C9_9BACT</name>
<dbReference type="SMART" id="SM00487">
    <property type="entry name" value="DEXDc"/>
    <property type="match status" value="1"/>
</dbReference>
<proteinExistence type="predicted"/>
<keyword evidence="3" id="KW-0347">Helicase</keyword>
<evidence type="ECO:0000256" key="1">
    <source>
        <dbReference type="SAM" id="Coils"/>
    </source>
</evidence>
<dbReference type="Pfam" id="PF04313">
    <property type="entry name" value="HSDR_N"/>
    <property type="match status" value="1"/>
</dbReference>
<dbReference type="Proteomes" id="UP001500840">
    <property type="component" value="Unassembled WGS sequence"/>
</dbReference>
<keyword evidence="4" id="KW-1185">Reference proteome</keyword>
<dbReference type="InterPro" id="IPR013670">
    <property type="entry name" value="EcoEI_R_C_dom"/>
</dbReference>
<dbReference type="RefSeq" id="WP_345318599.1">
    <property type="nucleotide sequence ID" value="NZ_BAABGA010000006.1"/>
</dbReference>
<dbReference type="InterPro" id="IPR007409">
    <property type="entry name" value="Restrct_endonuc_type1_HsdR_N"/>
</dbReference>
<gene>
    <name evidence="3" type="ORF">GCM10023156_02240</name>
</gene>
<protein>
    <submittedName>
        <fullName evidence="3">DEAD/DEAH box helicase family protein</fullName>
    </submittedName>
</protein>
<organism evidence="3 4">
    <name type="scientific">Novipirellula rosea</name>
    <dbReference type="NCBI Taxonomy" id="1031540"/>
    <lineage>
        <taxon>Bacteria</taxon>
        <taxon>Pseudomonadati</taxon>
        <taxon>Planctomycetota</taxon>
        <taxon>Planctomycetia</taxon>
        <taxon>Pirellulales</taxon>
        <taxon>Pirellulaceae</taxon>
        <taxon>Novipirellula</taxon>
    </lineage>
</organism>
<dbReference type="GO" id="GO:0004386">
    <property type="term" value="F:helicase activity"/>
    <property type="evidence" value="ECO:0007669"/>
    <property type="project" value="UniProtKB-KW"/>
</dbReference>
<dbReference type="Gene3D" id="3.90.1570.30">
    <property type="match status" value="1"/>
</dbReference>
<keyword evidence="1" id="KW-0175">Coiled coil</keyword>
<reference evidence="4" key="1">
    <citation type="journal article" date="2019" name="Int. J. Syst. Evol. Microbiol.">
        <title>The Global Catalogue of Microorganisms (GCM) 10K type strain sequencing project: providing services to taxonomists for standard genome sequencing and annotation.</title>
        <authorList>
            <consortium name="The Broad Institute Genomics Platform"/>
            <consortium name="The Broad Institute Genome Sequencing Center for Infectious Disease"/>
            <person name="Wu L."/>
            <person name="Ma J."/>
        </authorList>
    </citation>
    <scope>NUCLEOTIDE SEQUENCE [LARGE SCALE GENOMIC DNA]</scope>
    <source>
        <strain evidence="4">JCM 17759</strain>
    </source>
</reference>
<dbReference type="InterPro" id="IPR006935">
    <property type="entry name" value="Helicase/UvrB_N"/>
</dbReference>
<dbReference type="PANTHER" id="PTHR47396">
    <property type="entry name" value="TYPE I RESTRICTION ENZYME ECOKI R PROTEIN"/>
    <property type="match status" value="1"/>
</dbReference>
<keyword evidence="3" id="KW-0547">Nucleotide-binding</keyword>
<feature type="coiled-coil region" evidence="1">
    <location>
        <begin position="151"/>
        <end position="199"/>
    </location>
</feature>
<comment type="caution">
    <text evidence="3">The sequence shown here is derived from an EMBL/GenBank/DDBJ whole genome shotgun (WGS) entry which is preliminary data.</text>
</comment>
<dbReference type="Pfam" id="PF04851">
    <property type="entry name" value="ResIII"/>
    <property type="match status" value="1"/>
</dbReference>
<dbReference type="Pfam" id="PF08463">
    <property type="entry name" value="EcoEI_R_C"/>
    <property type="match status" value="1"/>
</dbReference>
<dbReference type="Gene3D" id="3.40.50.300">
    <property type="entry name" value="P-loop containing nucleotide triphosphate hydrolases"/>
    <property type="match status" value="2"/>
</dbReference>
<dbReference type="Pfam" id="PF00271">
    <property type="entry name" value="Helicase_C"/>
    <property type="match status" value="1"/>
</dbReference>
<dbReference type="SUPFAM" id="SSF52540">
    <property type="entry name" value="P-loop containing nucleoside triphosphate hydrolases"/>
    <property type="match status" value="2"/>
</dbReference>
<dbReference type="CDD" id="cd18799">
    <property type="entry name" value="SF2_C_EcoAI-like"/>
    <property type="match status" value="1"/>
</dbReference>
<dbReference type="CDD" id="cd18032">
    <property type="entry name" value="DEXHc_RE_I_III_res"/>
    <property type="match status" value="1"/>
</dbReference>
<feature type="domain" description="Helicase ATP-binding" evidence="2">
    <location>
        <begin position="376"/>
        <end position="528"/>
    </location>
</feature>
<dbReference type="PROSITE" id="PS51192">
    <property type="entry name" value="HELICASE_ATP_BIND_1"/>
    <property type="match status" value="1"/>
</dbReference>
<dbReference type="InterPro" id="IPR050742">
    <property type="entry name" value="Helicase_Restrict-Modif_Enz"/>
</dbReference>
<evidence type="ECO:0000259" key="2">
    <source>
        <dbReference type="PROSITE" id="PS51192"/>
    </source>
</evidence>
<dbReference type="PANTHER" id="PTHR47396:SF1">
    <property type="entry name" value="ATP-DEPENDENT HELICASE IRC3-RELATED"/>
    <property type="match status" value="1"/>
</dbReference>
<evidence type="ECO:0000313" key="4">
    <source>
        <dbReference type="Proteomes" id="UP001500840"/>
    </source>
</evidence>
<accession>A0ABP8M6C9</accession>